<evidence type="ECO:0000313" key="3">
    <source>
        <dbReference type="Proteomes" id="UP000295334"/>
    </source>
</evidence>
<name>A0A4R1B8I1_9BACT</name>
<dbReference type="Pfam" id="PF13380">
    <property type="entry name" value="CoA_binding_2"/>
    <property type="match status" value="1"/>
</dbReference>
<keyword evidence="3" id="KW-1185">Reference proteome</keyword>
<accession>A0A4R1B8I1</accession>
<dbReference type="EMBL" id="SJZI01000046">
    <property type="protein sequence ID" value="TCJ13358.1"/>
    <property type="molecule type" value="Genomic_DNA"/>
</dbReference>
<dbReference type="InterPro" id="IPR036291">
    <property type="entry name" value="NAD(P)-bd_dom_sf"/>
</dbReference>
<feature type="domain" description="CoA-binding" evidence="1">
    <location>
        <begin position="5"/>
        <end position="117"/>
    </location>
</feature>
<sequence length="122" mass="13341">MSQSKKTLVLGASDNPSRYSYLAIRRLAAHQYPVVAIGRKTGEVSGVPIATEAAPVEGIDTVTLYLNPQNQKPYYEYILGLKPRRIIFNPGTENDELIEKAESAGIEPVIACTLVMLSTGQY</sequence>
<evidence type="ECO:0000259" key="1">
    <source>
        <dbReference type="Pfam" id="PF13380"/>
    </source>
</evidence>
<evidence type="ECO:0000313" key="2">
    <source>
        <dbReference type="EMBL" id="TCJ13358.1"/>
    </source>
</evidence>
<organism evidence="2 3">
    <name type="scientific">Flaviaesturariibacter flavus</name>
    <dbReference type="NCBI Taxonomy" id="2502780"/>
    <lineage>
        <taxon>Bacteria</taxon>
        <taxon>Pseudomonadati</taxon>
        <taxon>Bacteroidota</taxon>
        <taxon>Chitinophagia</taxon>
        <taxon>Chitinophagales</taxon>
        <taxon>Chitinophagaceae</taxon>
        <taxon>Flaviaestuariibacter</taxon>
    </lineage>
</organism>
<proteinExistence type="predicted"/>
<comment type="caution">
    <text evidence="2">The sequence shown here is derived from an EMBL/GenBank/DDBJ whole genome shotgun (WGS) entry which is preliminary data.</text>
</comment>
<dbReference type="InterPro" id="IPR003781">
    <property type="entry name" value="CoA-bd"/>
</dbReference>
<dbReference type="RefSeq" id="WP_131450014.1">
    <property type="nucleotide sequence ID" value="NZ_SJZI01000046.1"/>
</dbReference>
<dbReference type="SUPFAM" id="SSF51735">
    <property type="entry name" value="NAD(P)-binding Rossmann-fold domains"/>
    <property type="match status" value="1"/>
</dbReference>
<reference evidence="2 3" key="1">
    <citation type="submission" date="2019-03" db="EMBL/GenBank/DDBJ databases">
        <authorList>
            <person name="Kim M.K.M."/>
        </authorList>
    </citation>
    <scope>NUCLEOTIDE SEQUENCE [LARGE SCALE GENOMIC DNA]</scope>
    <source>
        <strain evidence="2 3">17J68-12</strain>
    </source>
</reference>
<protein>
    <submittedName>
        <fullName evidence="2">CoA-binding protein</fullName>
    </submittedName>
</protein>
<dbReference type="Proteomes" id="UP000295334">
    <property type="component" value="Unassembled WGS sequence"/>
</dbReference>
<dbReference type="AlphaFoldDB" id="A0A4R1B8I1"/>
<dbReference type="Gene3D" id="3.40.50.720">
    <property type="entry name" value="NAD(P)-binding Rossmann-like Domain"/>
    <property type="match status" value="1"/>
</dbReference>
<gene>
    <name evidence="2" type="ORF">EPD60_13295</name>
</gene>
<dbReference type="OrthoDB" id="708726at2"/>